<dbReference type="InterPro" id="IPR002421">
    <property type="entry name" value="5-3_exonuclease"/>
</dbReference>
<dbReference type="SUPFAM" id="SSF88723">
    <property type="entry name" value="PIN domain-like"/>
    <property type="match status" value="1"/>
</dbReference>
<dbReference type="InterPro" id="IPR019760">
    <property type="entry name" value="DNA-dir_DNA_pol_A_CS"/>
</dbReference>
<reference evidence="13 14" key="2">
    <citation type="submission" date="2010-03" db="EMBL/GenBank/DDBJ databases">
        <authorList>
            <person name="Pajon A."/>
        </authorList>
    </citation>
    <scope>NUCLEOTIDE SEQUENCE [LARGE SCALE GENOMIC DNA]</scope>
    <source>
        <strain evidence="13 14">SGP1</strain>
    </source>
</reference>
<dbReference type="Pfam" id="PF02739">
    <property type="entry name" value="5_3_exonuc_N"/>
    <property type="match status" value="1"/>
</dbReference>
<dbReference type="InterPro" id="IPR020046">
    <property type="entry name" value="5-3_exonucl_a-hlix_arch_N"/>
</dbReference>
<reference evidence="14" key="1">
    <citation type="submission" date="2010-03" db="EMBL/GenBank/DDBJ databases">
        <title>The genome sequence of Synergistetes sp. SGP1.</title>
        <authorList>
            <consortium name="metaHIT consortium -- http://www.metahit.eu/"/>
            <person name="Pajon A."/>
            <person name="Turner K."/>
            <person name="Parkhill J."/>
            <person name="Wade W."/>
            <person name="Vartoukian S."/>
        </authorList>
    </citation>
    <scope>NUCLEOTIDE SEQUENCE [LARGE SCALE GENOMIC DNA]</scope>
    <source>
        <strain evidence="14">SGP1</strain>
    </source>
</reference>
<evidence type="ECO:0000256" key="9">
    <source>
        <dbReference type="ARBA" id="ARBA00023204"/>
    </source>
</evidence>
<dbReference type="Gene3D" id="3.30.70.370">
    <property type="match status" value="1"/>
</dbReference>
<dbReference type="Proteomes" id="UP000008957">
    <property type="component" value="Chromosome"/>
</dbReference>
<dbReference type="SUPFAM" id="SSF56672">
    <property type="entry name" value="DNA/RNA polymerases"/>
    <property type="match status" value="1"/>
</dbReference>
<evidence type="ECO:0000256" key="6">
    <source>
        <dbReference type="ARBA" id="ARBA00022763"/>
    </source>
</evidence>
<evidence type="ECO:0000256" key="3">
    <source>
        <dbReference type="ARBA" id="ARBA00022679"/>
    </source>
</evidence>
<evidence type="ECO:0000256" key="5">
    <source>
        <dbReference type="ARBA" id="ARBA00022705"/>
    </source>
</evidence>
<dbReference type="InterPro" id="IPR036397">
    <property type="entry name" value="RNaseH_sf"/>
</dbReference>
<dbReference type="CDD" id="cd09898">
    <property type="entry name" value="H3TH_53EXO"/>
    <property type="match status" value="1"/>
</dbReference>
<dbReference type="FunFam" id="1.10.150.20:FF:000003">
    <property type="entry name" value="DNA polymerase I"/>
    <property type="match status" value="1"/>
</dbReference>
<dbReference type="GO" id="GO:0003887">
    <property type="term" value="F:DNA-directed DNA polymerase activity"/>
    <property type="evidence" value="ECO:0007669"/>
    <property type="project" value="UniProtKB-KW"/>
</dbReference>
<keyword evidence="9" id="KW-0234">DNA repair</keyword>
<dbReference type="InterPro" id="IPR008918">
    <property type="entry name" value="HhH2"/>
</dbReference>
<keyword evidence="14" id="KW-1185">Reference proteome</keyword>
<dbReference type="PANTHER" id="PTHR10133">
    <property type="entry name" value="DNA POLYMERASE I"/>
    <property type="match status" value="1"/>
</dbReference>
<dbReference type="PROSITE" id="PS00447">
    <property type="entry name" value="DNA_POLYMERASE_A"/>
    <property type="match status" value="1"/>
</dbReference>
<dbReference type="Gene3D" id="1.10.150.20">
    <property type="entry name" value="5' to 3' exonuclease, C-terminal subdomain"/>
    <property type="match status" value="2"/>
</dbReference>
<dbReference type="InterPro" id="IPR036279">
    <property type="entry name" value="5-3_exonuclease_C_sf"/>
</dbReference>
<gene>
    <name evidence="13" type="ORF">SY1_17190</name>
</gene>
<comment type="catalytic activity">
    <reaction evidence="10">
        <text>DNA(n) + a 2'-deoxyribonucleoside 5'-triphosphate = DNA(n+1) + diphosphate</text>
        <dbReference type="Rhea" id="RHEA:22508"/>
        <dbReference type="Rhea" id="RHEA-COMP:17339"/>
        <dbReference type="Rhea" id="RHEA-COMP:17340"/>
        <dbReference type="ChEBI" id="CHEBI:33019"/>
        <dbReference type="ChEBI" id="CHEBI:61560"/>
        <dbReference type="ChEBI" id="CHEBI:173112"/>
        <dbReference type="EC" id="2.7.7.7"/>
    </reaction>
</comment>
<evidence type="ECO:0000256" key="10">
    <source>
        <dbReference type="ARBA" id="ARBA00049244"/>
    </source>
</evidence>
<dbReference type="InterPro" id="IPR029060">
    <property type="entry name" value="PIN-like_dom_sf"/>
</dbReference>
<keyword evidence="5" id="KW-0235">DNA replication</keyword>
<dbReference type="Gene3D" id="3.30.420.10">
    <property type="entry name" value="Ribonuclease H-like superfamily/Ribonuclease H"/>
    <property type="match status" value="1"/>
</dbReference>
<dbReference type="CDD" id="cd08637">
    <property type="entry name" value="DNA_pol_A_pol_I_C"/>
    <property type="match status" value="1"/>
</dbReference>
<dbReference type="Pfam" id="PF01367">
    <property type="entry name" value="5_3_exonuc"/>
    <property type="match status" value="1"/>
</dbReference>
<dbReference type="Gene3D" id="3.40.50.1010">
    <property type="entry name" value="5'-nuclease"/>
    <property type="match status" value="1"/>
</dbReference>
<accession>A0AB94IY69</accession>
<dbReference type="SMART" id="SM00475">
    <property type="entry name" value="53EXOc"/>
    <property type="match status" value="1"/>
</dbReference>
<keyword evidence="8" id="KW-0238">DNA-binding</keyword>
<dbReference type="Gene3D" id="1.20.1060.10">
    <property type="entry name" value="Taq DNA Polymerase, Chain T, domain 4"/>
    <property type="match status" value="1"/>
</dbReference>
<dbReference type="CDD" id="cd09859">
    <property type="entry name" value="PIN_53EXO"/>
    <property type="match status" value="1"/>
</dbReference>
<dbReference type="FunFam" id="1.10.150.20:FF:000002">
    <property type="entry name" value="DNA polymerase I"/>
    <property type="match status" value="1"/>
</dbReference>
<organism evidence="13 14">
    <name type="scientific">Fretibacterium fastidiosum</name>
    <dbReference type="NCBI Taxonomy" id="651822"/>
    <lineage>
        <taxon>Bacteria</taxon>
        <taxon>Thermotogati</taxon>
        <taxon>Synergistota</taxon>
        <taxon>Synergistia</taxon>
        <taxon>Synergistales</taxon>
        <taxon>Aminobacteriaceae</taxon>
        <taxon>Fretibacterium</taxon>
    </lineage>
</organism>
<dbReference type="GO" id="GO:0003677">
    <property type="term" value="F:DNA binding"/>
    <property type="evidence" value="ECO:0007669"/>
    <property type="project" value="UniProtKB-KW"/>
</dbReference>
<dbReference type="PANTHER" id="PTHR10133:SF27">
    <property type="entry name" value="DNA POLYMERASE NU"/>
    <property type="match status" value="1"/>
</dbReference>
<evidence type="ECO:0000259" key="12">
    <source>
        <dbReference type="SMART" id="SM00482"/>
    </source>
</evidence>
<keyword evidence="4 13" id="KW-0548">Nucleotidyltransferase</keyword>
<dbReference type="SUPFAM" id="SSF47807">
    <property type="entry name" value="5' to 3' exonuclease, C-terminal subdomain"/>
    <property type="match status" value="1"/>
</dbReference>
<dbReference type="InterPro" id="IPR043502">
    <property type="entry name" value="DNA/RNA_pol_sf"/>
</dbReference>
<dbReference type="Pfam" id="PF00476">
    <property type="entry name" value="DNA_pol_A"/>
    <property type="match status" value="1"/>
</dbReference>
<dbReference type="EMBL" id="FP929056">
    <property type="protein sequence ID" value="CBL28647.1"/>
    <property type="molecule type" value="Genomic_DNA"/>
</dbReference>
<evidence type="ECO:0000313" key="14">
    <source>
        <dbReference type="Proteomes" id="UP000008957"/>
    </source>
</evidence>
<evidence type="ECO:0000256" key="2">
    <source>
        <dbReference type="ARBA" id="ARBA00012417"/>
    </source>
</evidence>
<keyword evidence="6" id="KW-0227">DNA damage</keyword>
<dbReference type="AlphaFoldDB" id="A0AB94IY69"/>
<dbReference type="GO" id="GO:0006302">
    <property type="term" value="P:double-strand break repair"/>
    <property type="evidence" value="ECO:0007669"/>
    <property type="project" value="TreeGrafter"/>
</dbReference>
<name>A0AB94IY69_9BACT</name>
<proteinExistence type="inferred from homology"/>
<evidence type="ECO:0000256" key="7">
    <source>
        <dbReference type="ARBA" id="ARBA00022932"/>
    </source>
</evidence>
<dbReference type="InterPro" id="IPR001098">
    <property type="entry name" value="DNA-dir_DNA_pol_A_palm_dom"/>
</dbReference>
<dbReference type="SMART" id="SM00279">
    <property type="entry name" value="HhH2"/>
    <property type="match status" value="1"/>
</dbReference>
<keyword evidence="3 13" id="KW-0808">Transferase</keyword>
<dbReference type="PRINTS" id="PR00868">
    <property type="entry name" value="DNAPOLI"/>
</dbReference>
<dbReference type="EC" id="2.7.7.7" evidence="2"/>
<dbReference type="KEGG" id="sbr:SY1_17190"/>
<feature type="domain" description="DNA-directed DNA polymerase family A palm" evidence="12">
    <location>
        <begin position="612"/>
        <end position="815"/>
    </location>
</feature>
<dbReference type="SMART" id="SM00482">
    <property type="entry name" value="POLAc"/>
    <property type="match status" value="1"/>
</dbReference>
<evidence type="ECO:0000313" key="13">
    <source>
        <dbReference type="EMBL" id="CBL28647.1"/>
    </source>
</evidence>
<evidence type="ECO:0000256" key="4">
    <source>
        <dbReference type="ARBA" id="ARBA00022695"/>
    </source>
</evidence>
<keyword evidence="7" id="KW-0239">DNA-directed DNA polymerase</keyword>
<feature type="domain" description="5'-3' exonuclease" evidence="11">
    <location>
        <begin position="18"/>
        <end position="277"/>
    </location>
</feature>
<evidence type="ECO:0000256" key="8">
    <source>
        <dbReference type="ARBA" id="ARBA00023125"/>
    </source>
</evidence>
<comment type="similarity">
    <text evidence="1">Belongs to the DNA polymerase type-A family.</text>
</comment>
<dbReference type="InterPro" id="IPR020045">
    <property type="entry name" value="DNA_polI_H3TH"/>
</dbReference>
<dbReference type="GO" id="GO:0006261">
    <property type="term" value="P:DNA-templated DNA replication"/>
    <property type="evidence" value="ECO:0007669"/>
    <property type="project" value="InterPro"/>
</dbReference>
<evidence type="ECO:0000259" key="11">
    <source>
        <dbReference type="SMART" id="SM00475"/>
    </source>
</evidence>
<dbReference type="GO" id="GO:0008409">
    <property type="term" value="F:5'-3' exonuclease activity"/>
    <property type="evidence" value="ECO:0007669"/>
    <property type="project" value="InterPro"/>
</dbReference>
<evidence type="ECO:0000256" key="1">
    <source>
        <dbReference type="ARBA" id="ARBA00007705"/>
    </source>
</evidence>
<sequence length="850" mass="92275">MHDSIGDRIDERIDKGRDRLLIVDGHGLAYRAFYAMERQELSAPDGTPTGVLTGFMNMLFFAEERVKPRAVAVAFDAPGPTFRHEMLPQYKATRKPSPEEFKAQVPLLQELLRLMGYPLLIQSGVEADDVMASLALRATEKGWQAVLLSSDKDLMQVLGPGVLIMRPLKSGVSSAEIYSAADFEAEKGFSPSSVPDYLALLGDKADNVPGVAGIGEKTAGELISRWTTLEAVFDGLSEVRPAVRKKLEASGLEAAQRSRDLIRLRLDVPLDLDRCLSAPADPAAALALTERLALRKVARHIMAGPGPAVPATGPEVRFVPLAELAEACCTQGPSVLAMAPLQDGRVQVAAEDGRAADGSGEEALALLERVRPAELLLYDGKAMAARGLTVPEAGAWDLRTAHYLLHPDVAEKTFPSLIAEGEAPAPALFRLRQGLDAAMTRHQGLRDVMEGIDLPLIPVLLRMERWGVRLDPSRFAALQEELAARIRAIEAQVEDMAGTAVNLNSPKQVADLLFVQLGFAPEGKTKGKTGFSTGAAVLEHLARLPGGEVPALLLEHRELSKMQSGFVVPLQKAAEEGEGVIHTTFEPALTGTGRLSSRDPNLQNIPAFGQWAERIKQGLVPVREGNVFVAADYSQIELRVLAHMSREPRLVEAFRNGRDIHRETASWVFSMAPEFVTPELRRVAKMINFGLLYGMSAFGLAERLDMPRGEASMIVKRYFEALPGVQSFLKDIVKEAHAAGFARTLAGRIRPVDEVTAQGRGGLDRVLVNTPIQGTAADIARKAMVDFDRAFRHDGEVRLFLQVHDSLVCECPAARAEEVGHSLREIMMNAATLSLPLEVQLKTGSSLAEA</sequence>
<dbReference type="InterPro" id="IPR002298">
    <property type="entry name" value="DNA_polymerase_A"/>
</dbReference>
<dbReference type="RefSeq" id="WP_015556794.1">
    <property type="nucleotide sequence ID" value="NC_021038.1"/>
</dbReference>
<protein>
    <recommendedName>
        <fullName evidence="2">DNA-directed DNA polymerase</fullName>
        <ecNumber evidence="2">2.7.7.7</ecNumber>
    </recommendedName>
</protein>